<gene>
    <name evidence="2" type="ORF">ACJ72_06041</name>
</gene>
<keyword evidence="3" id="KW-1185">Reference proteome</keyword>
<reference evidence="2 3" key="1">
    <citation type="submission" date="2015-07" db="EMBL/GenBank/DDBJ databases">
        <title>Emmonsia species relationships and genome sequence.</title>
        <authorList>
            <person name="Cuomo C.A."/>
            <person name="Schwartz I.S."/>
            <person name="Kenyon C."/>
            <person name="de Hoog G.S."/>
            <person name="Govender N.P."/>
            <person name="Botha A."/>
            <person name="Moreno L."/>
            <person name="de Vries M."/>
            <person name="Munoz J.F."/>
            <person name="Stielow J.B."/>
        </authorList>
    </citation>
    <scope>NUCLEOTIDE SEQUENCE [LARGE SCALE GENOMIC DNA]</scope>
    <source>
        <strain evidence="2 3">CBS 136260</strain>
    </source>
</reference>
<evidence type="ECO:0000313" key="3">
    <source>
        <dbReference type="Proteomes" id="UP000091918"/>
    </source>
</evidence>
<feature type="compositionally biased region" description="Basic and acidic residues" evidence="1">
    <location>
        <begin position="56"/>
        <end position="77"/>
    </location>
</feature>
<feature type="compositionally biased region" description="Acidic residues" evidence="1">
    <location>
        <begin position="45"/>
        <end position="54"/>
    </location>
</feature>
<sequence>MQKDMKLASNLSENIWEYNSTSGPKDDKALEKSDGKHVGRLAADELPDREEGDGVEMSKEDPRAWGDSCKEADGTVY</sequence>
<evidence type="ECO:0000256" key="1">
    <source>
        <dbReference type="SAM" id="MobiDB-lite"/>
    </source>
</evidence>
<protein>
    <submittedName>
        <fullName evidence="2">Uncharacterized protein</fullName>
    </submittedName>
</protein>
<organism evidence="2 3">
    <name type="scientific">Emergomyces africanus</name>
    <dbReference type="NCBI Taxonomy" id="1955775"/>
    <lineage>
        <taxon>Eukaryota</taxon>
        <taxon>Fungi</taxon>
        <taxon>Dikarya</taxon>
        <taxon>Ascomycota</taxon>
        <taxon>Pezizomycotina</taxon>
        <taxon>Eurotiomycetes</taxon>
        <taxon>Eurotiomycetidae</taxon>
        <taxon>Onygenales</taxon>
        <taxon>Ajellomycetaceae</taxon>
        <taxon>Emergomyces</taxon>
    </lineage>
</organism>
<comment type="caution">
    <text evidence="2">The sequence shown here is derived from an EMBL/GenBank/DDBJ whole genome shotgun (WGS) entry which is preliminary data.</text>
</comment>
<dbReference type="AlphaFoldDB" id="A0A1B7NS66"/>
<dbReference type="Proteomes" id="UP000091918">
    <property type="component" value="Unassembled WGS sequence"/>
</dbReference>
<name>A0A1B7NS66_9EURO</name>
<accession>A0A1B7NS66</accession>
<dbReference type="EMBL" id="LGUA01000951">
    <property type="protein sequence ID" value="OAX79635.1"/>
    <property type="molecule type" value="Genomic_DNA"/>
</dbReference>
<feature type="region of interest" description="Disordered" evidence="1">
    <location>
        <begin position="17"/>
        <end position="77"/>
    </location>
</feature>
<evidence type="ECO:0000313" key="2">
    <source>
        <dbReference type="EMBL" id="OAX79635.1"/>
    </source>
</evidence>
<proteinExistence type="predicted"/>
<feature type="compositionally biased region" description="Basic and acidic residues" evidence="1">
    <location>
        <begin position="24"/>
        <end position="37"/>
    </location>
</feature>